<dbReference type="GO" id="GO:0009279">
    <property type="term" value="C:cell outer membrane"/>
    <property type="evidence" value="ECO:0007669"/>
    <property type="project" value="UniProtKB-SubCell"/>
</dbReference>
<dbReference type="AlphaFoldDB" id="A0A1V9FIR7"/>
<dbReference type="STRING" id="1703345.A3860_08060"/>
<evidence type="ECO:0000256" key="3">
    <source>
        <dbReference type="ARBA" id="ARBA00022729"/>
    </source>
</evidence>
<comment type="caution">
    <text evidence="8">The sequence shown here is derived from an EMBL/GenBank/DDBJ whole genome shotgun (WGS) entry which is preliminary data.</text>
</comment>
<dbReference type="Proteomes" id="UP000192796">
    <property type="component" value="Unassembled WGS sequence"/>
</dbReference>
<organism evidence="8 9">
    <name type="scientific">Niastella vici</name>
    <dbReference type="NCBI Taxonomy" id="1703345"/>
    <lineage>
        <taxon>Bacteria</taxon>
        <taxon>Pseudomonadati</taxon>
        <taxon>Bacteroidota</taxon>
        <taxon>Chitinophagia</taxon>
        <taxon>Chitinophagales</taxon>
        <taxon>Chitinophagaceae</taxon>
        <taxon>Niastella</taxon>
    </lineage>
</organism>
<evidence type="ECO:0000259" key="7">
    <source>
        <dbReference type="Pfam" id="PF14322"/>
    </source>
</evidence>
<proteinExistence type="inferred from homology"/>
<dbReference type="RefSeq" id="WP_081155416.1">
    <property type="nucleotide sequence ID" value="NZ_LVYD01000102.1"/>
</dbReference>
<evidence type="ECO:0000256" key="2">
    <source>
        <dbReference type="ARBA" id="ARBA00006275"/>
    </source>
</evidence>
<sequence>MKNKLIILLLITLAACKKGYFDSIPKDLVSTDVIFKDKTETENWLASVYSYLPDPWSTNTNSARYWAGYTDELEPSSATAQASGLLSGANAINIWTSNYQAIRMANIFMANVDNSETNLLNEPNGKELMLQYKGEARFLRAYYYWTLMKLYGPVILVGDKVGKYNDDYQLPRNSWKECIDYILSEMDAVQNMVPDKYITATGTEDATQTGRVNKLVIDAVRSQVLLFDASPLYNGNPDYANYKNGDGKQLMNTSYDAGKWAKAAEAARVAIEHAKNNGKSIFKVTNADPFVAAFNSYRDLFLTGWSTEGVWTRAVTAYQTWENDAAPRAANGTAATAALSVPQEMVDRFRMINGKAINEAGSNYTASGFTTTAKSGYYVAGTSNMYVNREPRFYNTITFNGATIPFVAKTGQTYVQYWPDGNSGNGNGSEVRFPKTGYLVRKHTNPSRNLSNNAGNVVRPAMYIRLAELYLNYAEALNESDPTNADVLVHLNAIRTRGGIPALSAGLSQAEMRKQIQLERCIEMAYEGYRFFDVRRWKIANTAEGKQGGDFTGMNVFAGTGLSDPAFYTKTRTSTRMWDDKYYIFPVPQSELNKNFTMVQAPGY</sequence>
<dbReference type="Pfam" id="PF07980">
    <property type="entry name" value="SusD_RagB"/>
    <property type="match status" value="1"/>
</dbReference>
<protein>
    <recommendedName>
        <fullName evidence="10">Carbohydrate-binding protein SusD</fullName>
    </recommendedName>
</protein>
<feature type="domain" description="SusD-like N-terminal" evidence="7">
    <location>
        <begin position="88"/>
        <end position="198"/>
    </location>
</feature>
<comment type="subcellular location">
    <subcellularLocation>
        <location evidence="1">Cell outer membrane</location>
    </subcellularLocation>
</comment>
<reference evidence="8 9" key="1">
    <citation type="submission" date="2016-03" db="EMBL/GenBank/DDBJ databases">
        <title>Niastella vici sp. nov., isolated from farmland soil.</title>
        <authorList>
            <person name="Chen L."/>
            <person name="Wang D."/>
            <person name="Yang S."/>
            <person name="Wang G."/>
        </authorList>
    </citation>
    <scope>NUCLEOTIDE SEQUENCE [LARGE SCALE GENOMIC DNA]</scope>
    <source>
        <strain evidence="8 9">DJ57</strain>
    </source>
</reference>
<comment type="similarity">
    <text evidence="2">Belongs to the SusD family.</text>
</comment>
<dbReference type="OrthoDB" id="608091at2"/>
<dbReference type="InterPro" id="IPR011990">
    <property type="entry name" value="TPR-like_helical_dom_sf"/>
</dbReference>
<evidence type="ECO:0000256" key="5">
    <source>
        <dbReference type="ARBA" id="ARBA00023237"/>
    </source>
</evidence>
<keyword evidence="5" id="KW-0998">Cell outer membrane</keyword>
<keyword evidence="9" id="KW-1185">Reference proteome</keyword>
<dbReference type="PROSITE" id="PS51257">
    <property type="entry name" value="PROKAR_LIPOPROTEIN"/>
    <property type="match status" value="1"/>
</dbReference>
<name>A0A1V9FIR7_9BACT</name>
<dbReference type="Pfam" id="PF14322">
    <property type="entry name" value="SusD-like_3"/>
    <property type="match status" value="1"/>
</dbReference>
<keyword evidence="3" id="KW-0732">Signal</keyword>
<evidence type="ECO:0008006" key="10">
    <source>
        <dbReference type="Google" id="ProtNLM"/>
    </source>
</evidence>
<keyword evidence="4" id="KW-0472">Membrane</keyword>
<dbReference type="InterPro" id="IPR012944">
    <property type="entry name" value="SusD_RagB_dom"/>
</dbReference>
<accession>A0A1V9FIR7</accession>
<evidence type="ECO:0000256" key="4">
    <source>
        <dbReference type="ARBA" id="ARBA00023136"/>
    </source>
</evidence>
<dbReference type="InterPro" id="IPR033985">
    <property type="entry name" value="SusD-like_N"/>
</dbReference>
<evidence type="ECO:0000313" key="9">
    <source>
        <dbReference type="Proteomes" id="UP000192796"/>
    </source>
</evidence>
<dbReference type="EMBL" id="LVYD01000102">
    <property type="protein sequence ID" value="OQP58264.1"/>
    <property type="molecule type" value="Genomic_DNA"/>
</dbReference>
<gene>
    <name evidence="8" type="ORF">A3860_08060</name>
</gene>
<feature type="domain" description="RagB/SusD" evidence="6">
    <location>
        <begin position="331"/>
        <end position="604"/>
    </location>
</feature>
<dbReference type="SUPFAM" id="SSF48452">
    <property type="entry name" value="TPR-like"/>
    <property type="match status" value="1"/>
</dbReference>
<evidence type="ECO:0000256" key="1">
    <source>
        <dbReference type="ARBA" id="ARBA00004442"/>
    </source>
</evidence>
<dbReference type="Gene3D" id="1.25.40.390">
    <property type="match status" value="1"/>
</dbReference>
<evidence type="ECO:0000313" key="8">
    <source>
        <dbReference type="EMBL" id="OQP58264.1"/>
    </source>
</evidence>
<evidence type="ECO:0000259" key="6">
    <source>
        <dbReference type="Pfam" id="PF07980"/>
    </source>
</evidence>